<dbReference type="Gene3D" id="3.50.50.60">
    <property type="entry name" value="FAD/NAD(P)-binding domain"/>
    <property type="match status" value="2"/>
</dbReference>
<dbReference type="EMBL" id="SNYA01000006">
    <property type="protein sequence ID" value="TDP90801.1"/>
    <property type="molecule type" value="Genomic_DNA"/>
</dbReference>
<dbReference type="GO" id="GO:0004791">
    <property type="term" value="F:thioredoxin-disulfide reductase (NADPH) activity"/>
    <property type="evidence" value="ECO:0007669"/>
    <property type="project" value="UniProtKB-EC"/>
</dbReference>
<dbReference type="PANTHER" id="PTHR48105">
    <property type="entry name" value="THIOREDOXIN REDUCTASE 1-RELATED-RELATED"/>
    <property type="match status" value="1"/>
</dbReference>
<organism evidence="6 7">
    <name type="scientific">Leucobacter luti</name>
    <dbReference type="NCBI Taxonomy" id="340320"/>
    <lineage>
        <taxon>Bacteria</taxon>
        <taxon>Bacillati</taxon>
        <taxon>Actinomycetota</taxon>
        <taxon>Actinomycetes</taxon>
        <taxon>Micrococcales</taxon>
        <taxon>Microbacteriaceae</taxon>
        <taxon>Leucobacter</taxon>
    </lineage>
</organism>
<protein>
    <submittedName>
        <fullName evidence="6">Thioredoxin reductase</fullName>
    </submittedName>
</protein>
<keyword evidence="2" id="KW-0560">Oxidoreductase</keyword>
<proteinExistence type="predicted"/>
<evidence type="ECO:0000256" key="1">
    <source>
        <dbReference type="ARBA" id="ARBA00022630"/>
    </source>
</evidence>
<feature type="compositionally biased region" description="Low complexity" evidence="4">
    <location>
        <begin position="110"/>
        <end position="119"/>
    </location>
</feature>
<comment type="caution">
    <text evidence="6">The sequence shown here is derived from an EMBL/GenBank/DDBJ whole genome shotgun (WGS) entry which is preliminary data.</text>
</comment>
<dbReference type="SUPFAM" id="SSF51905">
    <property type="entry name" value="FAD/NAD(P)-binding domain"/>
    <property type="match status" value="1"/>
</dbReference>
<keyword evidence="7" id="KW-1185">Reference proteome</keyword>
<evidence type="ECO:0000313" key="6">
    <source>
        <dbReference type="EMBL" id="TDP90801.1"/>
    </source>
</evidence>
<accession>A0A4R6RV09</accession>
<evidence type="ECO:0000313" key="7">
    <source>
        <dbReference type="Proteomes" id="UP000295601"/>
    </source>
</evidence>
<dbReference type="Proteomes" id="UP000295601">
    <property type="component" value="Unassembled WGS sequence"/>
</dbReference>
<keyword evidence="1" id="KW-0285">Flavoprotein</keyword>
<evidence type="ECO:0000256" key="4">
    <source>
        <dbReference type="SAM" id="MobiDB-lite"/>
    </source>
</evidence>
<dbReference type="InterPro" id="IPR023753">
    <property type="entry name" value="FAD/NAD-binding_dom"/>
</dbReference>
<evidence type="ECO:0000259" key="5">
    <source>
        <dbReference type="Pfam" id="PF07992"/>
    </source>
</evidence>
<evidence type="ECO:0000256" key="2">
    <source>
        <dbReference type="ARBA" id="ARBA00023002"/>
    </source>
</evidence>
<gene>
    <name evidence="6" type="ORF">EDF62_2453</name>
</gene>
<dbReference type="OrthoDB" id="9786503at2"/>
<comment type="catalytic activity">
    <reaction evidence="3">
        <text>[thioredoxin]-dithiol + NADP(+) = [thioredoxin]-disulfide + NADPH + H(+)</text>
        <dbReference type="Rhea" id="RHEA:20345"/>
        <dbReference type="Rhea" id="RHEA-COMP:10698"/>
        <dbReference type="Rhea" id="RHEA-COMP:10700"/>
        <dbReference type="ChEBI" id="CHEBI:15378"/>
        <dbReference type="ChEBI" id="CHEBI:29950"/>
        <dbReference type="ChEBI" id="CHEBI:50058"/>
        <dbReference type="ChEBI" id="CHEBI:57783"/>
        <dbReference type="ChEBI" id="CHEBI:58349"/>
        <dbReference type="EC" id="1.8.1.9"/>
    </reaction>
</comment>
<evidence type="ECO:0000256" key="3">
    <source>
        <dbReference type="ARBA" id="ARBA00048132"/>
    </source>
</evidence>
<dbReference type="PRINTS" id="PR00411">
    <property type="entry name" value="PNDRDTASEI"/>
</dbReference>
<dbReference type="Pfam" id="PF07992">
    <property type="entry name" value="Pyr_redox_2"/>
    <property type="match status" value="1"/>
</dbReference>
<reference evidence="6 7" key="1">
    <citation type="submission" date="2019-03" db="EMBL/GenBank/DDBJ databases">
        <title>Genomic analyses of the natural microbiome of Caenorhabditis elegans.</title>
        <authorList>
            <person name="Samuel B."/>
        </authorList>
    </citation>
    <scope>NUCLEOTIDE SEQUENCE [LARGE SCALE GENOMIC DNA]</scope>
    <source>
        <strain evidence="6 7">JUb18</strain>
    </source>
</reference>
<dbReference type="RefSeq" id="WP_133617216.1">
    <property type="nucleotide sequence ID" value="NZ_SNYA01000006.1"/>
</dbReference>
<feature type="domain" description="FAD/NAD(P)-binding" evidence="5">
    <location>
        <begin position="6"/>
        <end position="315"/>
    </location>
</feature>
<dbReference type="InterPro" id="IPR036188">
    <property type="entry name" value="FAD/NAD-bd_sf"/>
</dbReference>
<dbReference type="PRINTS" id="PR00368">
    <property type="entry name" value="FADPNR"/>
</dbReference>
<dbReference type="AlphaFoldDB" id="A0A4R6RV09"/>
<dbReference type="InterPro" id="IPR050097">
    <property type="entry name" value="Ferredoxin-NADP_redctase_2"/>
</dbReference>
<sequence length="341" mass="35188">MTSTHYDAIVIGGGAAGLSAAQALGRSLRRTLVIDAGAPRNRFAARMHNVLGHDGIPPLELLERGRAEARGYGVEFASGTVVAVRELADESGLCVDFRGSTPSESEHAGSAESATVAAETAETAGTATVTAGILIVATGVSDTLPDVPGLAEYWGSSVLHCPYCHGWEVRGSRLAVLATSPMSLHQATLIRQWSEQFTVFSAEIGELDPAVAEALRARGTAIVPDPVIEVLGDGERVTGVRTADGVEHPIDAIFTMGTLTAHDGFLSQLQLDRTDMPFGSFLAVDAAGRTSHPRIWAIGNIANPMATVPIAMGAGAMAGGAANFVLVEDDVAAALGAVRAA</sequence>
<name>A0A4R6RV09_9MICO</name>
<feature type="region of interest" description="Disordered" evidence="4">
    <location>
        <begin position="99"/>
        <end position="119"/>
    </location>
</feature>